<protein>
    <submittedName>
        <fullName evidence="1">Uncharacterized protein</fullName>
    </submittedName>
</protein>
<sequence>MSTEKRLSLRNGNWVWSELRDGLLFLPRDIKEFSQKMYSVGGASTSICSNSPNYKDAVFKDTFGSQSQTMFRKHYQRKVKLYEDDVVILQDIKDVAIFTCNLNILTLEFISYFHTKAMDVLLRSLIIYFQYYCQVWNKMQQRRIEASRKLRQPIVTVLEDVIRDDLADLRSMVARDYAMILMGKGDSQPFHHMSNKNNISMSDKDRKHFEMFILMAQRVVWIALGRKYMTLIEKELNRLLRTDTFNPIEHGFPKSAMYKATPEEMRILKGKACKHERKLLHRSPAIQEIILNDHDYRMLAIGVTDTGFNDERQIYLEAAYIAPEEMLEELGIGIGILGVPRKYLDTELKPKEISTTQRRVSIMKPIPEFVIPPRKGYGDSMITETLPKARCRYHESEASKTARKKQCKLWREYVTRVGQPPPVYADTLSCPSHVTLRTSIAPAYSKYG</sequence>
<dbReference type="GO" id="GO:0019902">
    <property type="term" value="F:phosphatase binding"/>
    <property type="evidence" value="ECO:0007669"/>
    <property type="project" value="InterPro"/>
</dbReference>
<reference evidence="1" key="1">
    <citation type="submission" date="2022-01" db="EMBL/GenBank/DDBJ databases">
        <authorList>
            <person name="King R."/>
        </authorList>
    </citation>
    <scope>NUCLEOTIDE SEQUENCE</scope>
</reference>
<accession>A0A9N9SDX4</accession>
<dbReference type="InterPro" id="IPR026142">
    <property type="entry name" value="Pro_pase_1_reg_su_36"/>
</dbReference>
<organism evidence="1 2">
    <name type="scientific">Phaedon cochleariae</name>
    <name type="common">Mustard beetle</name>
    <dbReference type="NCBI Taxonomy" id="80249"/>
    <lineage>
        <taxon>Eukaryota</taxon>
        <taxon>Metazoa</taxon>
        <taxon>Ecdysozoa</taxon>
        <taxon>Arthropoda</taxon>
        <taxon>Hexapoda</taxon>
        <taxon>Insecta</taxon>
        <taxon>Pterygota</taxon>
        <taxon>Neoptera</taxon>
        <taxon>Endopterygota</taxon>
        <taxon>Coleoptera</taxon>
        <taxon>Polyphaga</taxon>
        <taxon>Cucujiformia</taxon>
        <taxon>Chrysomeloidea</taxon>
        <taxon>Chrysomelidae</taxon>
        <taxon>Chrysomelinae</taxon>
        <taxon>Chrysomelini</taxon>
        <taxon>Phaedon</taxon>
    </lineage>
</organism>
<gene>
    <name evidence="1" type="ORF">PHAECO_LOCUS5736</name>
</gene>
<keyword evidence="2" id="KW-1185">Reference proteome</keyword>
<name>A0A9N9SDX4_PHACE</name>
<dbReference type="Pfam" id="PF14895">
    <property type="entry name" value="PPPI_inhib"/>
    <property type="match status" value="1"/>
</dbReference>
<dbReference type="AlphaFoldDB" id="A0A9N9SDX4"/>
<dbReference type="Proteomes" id="UP001153737">
    <property type="component" value="Chromosome 17"/>
</dbReference>
<evidence type="ECO:0000313" key="2">
    <source>
        <dbReference type="Proteomes" id="UP001153737"/>
    </source>
</evidence>
<evidence type="ECO:0000313" key="1">
    <source>
        <dbReference type="EMBL" id="CAG9818264.1"/>
    </source>
</evidence>
<reference evidence="1" key="2">
    <citation type="submission" date="2022-10" db="EMBL/GenBank/DDBJ databases">
        <authorList>
            <consortium name="ENA_rothamsted_submissions"/>
            <consortium name="culmorum"/>
            <person name="King R."/>
        </authorList>
    </citation>
    <scope>NUCLEOTIDE SEQUENCE</scope>
</reference>
<dbReference type="PANTHER" id="PTHR21055">
    <property type="entry name" value="PROTEIN PHOSPHATASE 1 REGULATORY SUBUNIT 36"/>
    <property type="match status" value="1"/>
</dbReference>
<dbReference type="PANTHER" id="PTHR21055:SF3">
    <property type="entry name" value="PROTEIN PHOSPHATASE 1 REGULATORY SUBUNIT 36"/>
    <property type="match status" value="1"/>
</dbReference>
<proteinExistence type="predicted"/>
<dbReference type="OrthoDB" id="6724830at2759"/>
<dbReference type="EMBL" id="OU896723">
    <property type="protein sequence ID" value="CAG9818264.1"/>
    <property type="molecule type" value="Genomic_DNA"/>
</dbReference>